<keyword evidence="6" id="KW-0472">Membrane</keyword>
<keyword evidence="9" id="KW-1185">Reference proteome</keyword>
<dbReference type="InterPro" id="IPR023395">
    <property type="entry name" value="MCP_dom_sf"/>
</dbReference>
<evidence type="ECO:0000313" key="8">
    <source>
        <dbReference type="EMBL" id="RPB03429.1"/>
    </source>
</evidence>
<evidence type="ECO:0000256" key="6">
    <source>
        <dbReference type="ARBA" id="ARBA00023136"/>
    </source>
</evidence>
<dbReference type="PANTHER" id="PTHR24089">
    <property type="entry name" value="SOLUTE CARRIER FAMILY 25"/>
    <property type="match status" value="1"/>
</dbReference>
<evidence type="ECO:0000256" key="4">
    <source>
        <dbReference type="ARBA" id="ARBA00022792"/>
    </source>
</evidence>
<protein>
    <submittedName>
        <fullName evidence="8">Mitochondrial carrier</fullName>
    </submittedName>
</protein>
<dbReference type="EMBL" id="ML120362">
    <property type="protein sequence ID" value="RPB03429.1"/>
    <property type="molecule type" value="Genomic_DNA"/>
</dbReference>
<dbReference type="SUPFAM" id="SSF103506">
    <property type="entry name" value="Mitochondrial carrier"/>
    <property type="match status" value="1"/>
</dbReference>
<evidence type="ECO:0000256" key="2">
    <source>
        <dbReference type="ARBA" id="ARBA00022692"/>
    </source>
</evidence>
<proteinExistence type="predicted"/>
<comment type="subcellular location">
    <subcellularLocation>
        <location evidence="1">Mitochondrion membrane</location>
    </subcellularLocation>
</comment>
<feature type="region of interest" description="Disordered" evidence="7">
    <location>
        <begin position="109"/>
        <end position="136"/>
    </location>
</feature>
<dbReference type="AlphaFoldDB" id="A0A3N4K238"/>
<sequence length="443" mass="47992">MSTQQGPNPLRPYYIPPPQIPPLNSSTHSTPAPLPTASYPYPPVPSPTDTRGGSSLLADYSEYLEDQSPNEVIRGWFQQAAIQYSLQLIGQPFENSRTLLQCRIVPKGSGSGKRGFVEEDEEDVDDGASDDSDPPYFSENIEEERDEDGVLRMRGAQKTSGKMTDRAGGHVGGDDLEARQPWMLETVPGRVSTVGEMLKALWSKEGYTGIWKGQNATFVYNVLMRTLQSWTGSFLSAVLSLPDPGMGEIADSADPLASLGVAVAACTITALILAPIDIVRTRLVITPPSEGPRNLLPNIHLLPSYTCPLNLLLPTALHAALPSFISLGTPHFLHSRFGIDPVGNPTTFSLVTFLSSTVGLIVRLPLETALRRGQVAITNPKKTVVPVGRYRGMFGTMWSVAREEDGGKYGVEGLYRGWRMGVWANVGVLGLGLFGVRGEPGEF</sequence>
<feature type="region of interest" description="Disordered" evidence="7">
    <location>
        <begin position="1"/>
        <end position="55"/>
    </location>
</feature>
<evidence type="ECO:0000256" key="3">
    <source>
        <dbReference type="ARBA" id="ARBA00022737"/>
    </source>
</evidence>
<evidence type="ECO:0000256" key="5">
    <source>
        <dbReference type="ARBA" id="ARBA00022989"/>
    </source>
</evidence>
<keyword evidence="4" id="KW-0496">Mitochondrion</keyword>
<feature type="compositionally biased region" description="Acidic residues" evidence="7">
    <location>
        <begin position="118"/>
        <end position="133"/>
    </location>
</feature>
<keyword evidence="2" id="KW-0812">Transmembrane</keyword>
<keyword evidence="4" id="KW-0999">Mitochondrion inner membrane</keyword>
<feature type="compositionally biased region" description="Basic and acidic residues" evidence="7">
    <location>
        <begin position="163"/>
        <end position="175"/>
    </location>
</feature>
<dbReference type="GO" id="GO:0031966">
    <property type="term" value="C:mitochondrial membrane"/>
    <property type="evidence" value="ECO:0007669"/>
    <property type="project" value="UniProtKB-SubCell"/>
</dbReference>
<accession>A0A3N4K238</accession>
<name>A0A3N4K238_9PEZI</name>
<reference evidence="8 9" key="1">
    <citation type="journal article" date="2018" name="Nat. Ecol. Evol.">
        <title>Pezizomycetes genomes reveal the molecular basis of ectomycorrhizal truffle lifestyle.</title>
        <authorList>
            <person name="Murat C."/>
            <person name="Payen T."/>
            <person name="Noel B."/>
            <person name="Kuo A."/>
            <person name="Morin E."/>
            <person name="Chen J."/>
            <person name="Kohler A."/>
            <person name="Krizsan K."/>
            <person name="Balestrini R."/>
            <person name="Da Silva C."/>
            <person name="Montanini B."/>
            <person name="Hainaut M."/>
            <person name="Levati E."/>
            <person name="Barry K.W."/>
            <person name="Belfiori B."/>
            <person name="Cichocki N."/>
            <person name="Clum A."/>
            <person name="Dockter R.B."/>
            <person name="Fauchery L."/>
            <person name="Guy J."/>
            <person name="Iotti M."/>
            <person name="Le Tacon F."/>
            <person name="Lindquist E.A."/>
            <person name="Lipzen A."/>
            <person name="Malagnac F."/>
            <person name="Mello A."/>
            <person name="Molinier V."/>
            <person name="Miyauchi S."/>
            <person name="Poulain J."/>
            <person name="Riccioni C."/>
            <person name="Rubini A."/>
            <person name="Sitrit Y."/>
            <person name="Splivallo R."/>
            <person name="Traeger S."/>
            <person name="Wang M."/>
            <person name="Zifcakova L."/>
            <person name="Wipf D."/>
            <person name="Zambonelli A."/>
            <person name="Paolocci F."/>
            <person name="Nowrousian M."/>
            <person name="Ottonello S."/>
            <person name="Baldrian P."/>
            <person name="Spatafora J.W."/>
            <person name="Henrissat B."/>
            <person name="Nagy L.G."/>
            <person name="Aury J.M."/>
            <person name="Wincker P."/>
            <person name="Grigoriev I.V."/>
            <person name="Bonfante P."/>
            <person name="Martin F.M."/>
        </authorList>
    </citation>
    <scope>NUCLEOTIDE SEQUENCE [LARGE SCALE GENOMIC DNA]</scope>
    <source>
        <strain evidence="8 9">120613-1</strain>
    </source>
</reference>
<dbReference type="STRING" id="1336337.A0A3N4K238"/>
<organism evidence="8 9">
    <name type="scientific">Choiromyces venosus 120613-1</name>
    <dbReference type="NCBI Taxonomy" id="1336337"/>
    <lineage>
        <taxon>Eukaryota</taxon>
        <taxon>Fungi</taxon>
        <taxon>Dikarya</taxon>
        <taxon>Ascomycota</taxon>
        <taxon>Pezizomycotina</taxon>
        <taxon>Pezizomycetes</taxon>
        <taxon>Pezizales</taxon>
        <taxon>Tuberaceae</taxon>
        <taxon>Choiromyces</taxon>
    </lineage>
</organism>
<feature type="region of interest" description="Disordered" evidence="7">
    <location>
        <begin position="156"/>
        <end position="175"/>
    </location>
</feature>
<evidence type="ECO:0000256" key="1">
    <source>
        <dbReference type="ARBA" id="ARBA00004325"/>
    </source>
</evidence>
<evidence type="ECO:0000313" key="9">
    <source>
        <dbReference type="Proteomes" id="UP000276215"/>
    </source>
</evidence>
<evidence type="ECO:0000256" key="7">
    <source>
        <dbReference type="SAM" id="MobiDB-lite"/>
    </source>
</evidence>
<dbReference type="Gene3D" id="1.50.40.10">
    <property type="entry name" value="Mitochondrial carrier domain"/>
    <property type="match status" value="1"/>
</dbReference>
<gene>
    <name evidence="8" type="ORF">L873DRAFT_1669642</name>
</gene>
<keyword evidence="3" id="KW-0677">Repeat</keyword>
<dbReference type="Proteomes" id="UP000276215">
    <property type="component" value="Unassembled WGS sequence"/>
</dbReference>
<keyword evidence="5" id="KW-1133">Transmembrane helix</keyword>
<dbReference type="OrthoDB" id="77989at2759"/>